<dbReference type="CDD" id="cd00077">
    <property type="entry name" value="HDc"/>
    <property type="match status" value="1"/>
</dbReference>
<gene>
    <name evidence="2" type="ordered locus">Dret_1075</name>
</gene>
<reference evidence="2 3" key="2">
    <citation type="journal article" date="2010" name="Stand. Genomic Sci.">
        <title>Complete genome sequence of Desulfohalobium retbaense type strain (HR(100)).</title>
        <authorList>
            <person name="Spring S."/>
            <person name="Nolan M."/>
            <person name="Lapidus A."/>
            <person name="Glavina Del Rio T."/>
            <person name="Copeland A."/>
            <person name="Tice H."/>
            <person name="Cheng J.F."/>
            <person name="Lucas S."/>
            <person name="Land M."/>
            <person name="Chen F."/>
            <person name="Bruce D."/>
            <person name="Goodwin L."/>
            <person name="Pitluck S."/>
            <person name="Ivanova N."/>
            <person name="Mavromatis K."/>
            <person name="Mikhailova N."/>
            <person name="Pati A."/>
            <person name="Chen A."/>
            <person name="Palaniappan K."/>
            <person name="Hauser L."/>
            <person name="Chang Y.J."/>
            <person name="Jeffries C.D."/>
            <person name="Munk C."/>
            <person name="Kiss H."/>
            <person name="Chain P."/>
            <person name="Han C."/>
            <person name="Brettin T."/>
            <person name="Detter J.C."/>
            <person name="Schuler E."/>
            <person name="Goker M."/>
            <person name="Rohde M."/>
            <person name="Bristow J."/>
            <person name="Eisen J.A."/>
            <person name="Markowitz V."/>
            <person name="Hugenholtz P."/>
            <person name="Kyrpides N.C."/>
            <person name="Klenk H.P."/>
        </authorList>
    </citation>
    <scope>NUCLEOTIDE SEQUENCE [LARGE SCALE GENOMIC DNA]</scope>
    <source>
        <strain evidence="2 3">DSM 5692</strain>
    </source>
</reference>
<sequence length="203" mass="22646">MANYGTASIPYPGESRGDVPSFAACQRLWERYEMLDNIKAHSLVVSGIAVQLGQLARDRGWDVDQPCLQAAALLHDLGKTYTIRHGGNHCQVGAAWTMEATGNPAIAQGVMHHVHWPGPLDPERFFLPLAVLYADKRVRHEEIVSVRGRFDDILKRYGHTTRRCALIETSRTQALELEHQFSTAIGVDLNAYPFDSRGLVERA</sequence>
<proteinExistence type="predicted"/>
<keyword evidence="3" id="KW-1185">Reference proteome</keyword>
<dbReference type="KEGG" id="drt:Dret_1075"/>
<dbReference type="Gene3D" id="1.10.3210.10">
    <property type="entry name" value="Hypothetical protein af1432"/>
    <property type="match status" value="1"/>
</dbReference>
<reference evidence="3" key="1">
    <citation type="submission" date="2009-09" db="EMBL/GenBank/DDBJ databases">
        <title>The complete chromosome of Desulfohalobium retbaense DSM 5692.</title>
        <authorList>
            <consortium name="US DOE Joint Genome Institute (JGI-PGF)"/>
            <person name="Lucas S."/>
            <person name="Copeland A."/>
            <person name="Lapidus A."/>
            <person name="Glavina del Rio T."/>
            <person name="Dalin E."/>
            <person name="Tice H."/>
            <person name="Bruce D."/>
            <person name="Goodwin L."/>
            <person name="Pitluck S."/>
            <person name="Kyrpides N."/>
            <person name="Mavromatis K."/>
            <person name="Ivanova N."/>
            <person name="Mikhailova N."/>
            <person name="Munk A.C."/>
            <person name="Brettin T."/>
            <person name="Detter J.C."/>
            <person name="Han C."/>
            <person name="Tapia R."/>
            <person name="Larimer F."/>
            <person name="Land M."/>
            <person name="Hauser L."/>
            <person name="Markowitz V."/>
            <person name="Cheng J.-F."/>
            <person name="Hugenholtz P."/>
            <person name="Woyke T."/>
            <person name="Wu D."/>
            <person name="Spring S."/>
            <person name="Klenk H.-P."/>
            <person name="Eisen J.A."/>
        </authorList>
    </citation>
    <scope>NUCLEOTIDE SEQUENCE [LARGE SCALE GENOMIC DNA]</scope>
    <source>
        <strain evidence="3">DSM 5692</strain>
    </source>
</reference>
<dbReference type="OrthoDB" id="5431498at2"/>
<dbReference type="EMBL" id="CP001734">
    <property type="protein sequence ID" value="ACV68363.1"/>
    <property type="molecule type" value="Genomic_DNA"/>
</dbReference>
<dbReference type="Proteomes" id="UP000001052">
    <property type="component" value="Chromosome"/>
</dbReference>
<dbReference type="InterPro" id="IPR006674">
    <property type="entry name" value="HD_domain"/>
</dbReference>
<evidence type="ECO:0000313" key="3">
    <source>
        <dbReference type="Proteomes" id="UP000001052"/>
    </source>
</evidence>
<dbReference type="SUPFAM" id="SSF109604">
    <property type="entry name" value="HD-domain/PDEase-like"/>
    <property type="match status" value="1"/>
</dbReference>
<organism evidence="2 3">
    <name type="scientific">Desulfohalobium retbaense (strain ATCC 49708 / DSM 5692 / JCM 16813 / HR100)</name>
    <dbReference type="NCBI Taxonomy" id="485915"/>
    <lineage>
        <taxon>Bacteria</taxon>
        <taxon>Pseudomonadati</taxon>
        <taxon>Thermodesulfobacteriota</taxon>
        <taxon>Desulfovibrionia</taxon>
        <taxon>Desulfovibrionales</taxon>
        <taxon>Desulfohalobiaceae</taxon>
        <taxon>Desulfohalobium</taxon>
    </lineage>
</organism>
<dbReference type="STRING" id="485915.Dret_1075"/>
<dbReference type="Pfam" id="PF01966">
    <property type="entry name" value="HD"/>
    <property type="match status" value="1"/>
</dbReference>
<feature type="domain" description="HD" evidence="1">
    <location>
        <begin position="41"/>
        <end position="116"/>
    </location>
</feature>
<dbReference type="HOGENOM" id="CLU_116766_0_0_7"/>
<dbReference type="AlphaFoldDB" id="C8X240"/>
<dbReference type="NCBIfam" id="TIGR00277">
    <property type="entry name" value="HDIG"/>
    <property type="match status" value="1"/>
</dbReference>
<accession>C8X240</accession>
<dbReference type="eggNOG" id="COG1418">
    <property type="taxonomic scope" value="Bacteria"/>
</dbReference>
<name>C8X240_DESRD</name>
<dbReference type="InterPro" id="IPR006675">
    <property type="entry name" value="HDIG_dom"/>
</dbReference>
<dbReference type="InterPro" id="IPR003607">
    <property type="entry name" value="HD/PDEase_dom"/>
</dbReference>
<evidence type="ECO:0000313" key="2">
    <source>
        <dbReference type="EMBL" id="ACV68363.1"/>
    </source>
</evidence>
<evidence type="ECO:0000259" key="1">
    <source>
        <dbReference type="Pfam" id="PF01966"/>
    </source>
</evidence>
<dbReference type="RefSeq" id="WP_015751514.1">
    <property type="nucleotide sequence ID" value="NC_013223.1"/>
</dbReference>
<protein>
    <submittedName>
        <fullName evidence="2">Metal dependent phophohydrolase</fullName>
    </submittedName>
</protein>